<dbReference type="EMBL" id="BMII01000081">
    <property type="protein sequence ID" value="GGB77728.1"/>
    <property type="molecule type" value="Genomic_DNA"/>
</dbReference>
<dbReference type="InterPro" id="IPR008271">
    <property type="entry name" value="Ser/Thr_kinase_AS"/>
</dbReference>
<comment type="caution">
    <text evidence="2">The sequence shown here is derived from an EMBL/GenBank/DDBJ whole genome shotgun (WGS) entry which is preliminary data.</text>
</comment>
<dbReference type="PROSITE" id="PS50011">
    <property type="entry name" value="PROTEIN_KINASE_DOM"/>
    <property type="match status" value="1"/>
</dbReference>
<dbReference type="Proteomes" id="UP000617555">
    <property type="component" value="Unassembled WGS sequence"/>
</dbReference>
<accession>A0ABQ1JXQ8</accession>
<evidence type="ECO:0000259" key="1">
    <source>
        <dbReference type="PROSITE" id="PS50011"/>
    </source>
</evidence>
<evidence type="ECO:0000313" key="2">
    <source>
        <dbReference type="EMBL" id="GGB77728.1"/>
    </source>
</evidence>
<gene>
    <name evidence="2" type="ORF">GCM10011607_42340</name>
</gene>
<dbReference type="InterPro" id="IPR000719">
    <property type="entry name" value="Prot_kinase_dom"/>
</dbReference>
<dbReference type="Pfam" id="PF00069">
    <property type="entry name" value="Pkinase"/>
    <property type="match status" value="1"/>
</dbReference>
<dbReference type="InterPro" id="IPR011009">
    <property type="entry name" value="Kinase-like_dom_sf"/>
</dbReference>
<keyword evidence="3" id="KW-1185">Reference proteome</keyword>
<organism evidence="2 3">
    <name type="scientific">Shewanella inventionis</name>
    <dbReference type="NCBI Taxonomy" id="1738770"/>
    <lineage>
        <taxon>Bacteria</taxon>
        <taxon>Pseudomonadati</taxon>
        <taxon>Pseudomonadota</taxon>
        <taxon>Gammaproteobacteria</taxon>
        <taxon>Alteromonadales</taxon>
        <taxon>Shewanellaceae</taxon>
        <taxon>Shewanella</taxon>
    </lineage>
</organism>
<sequence>MRTKNQIVYADLKPANILVDNRNQIKVLDFGIARIFCNSDEPSQKIFKTYVKALTPIYASPDKINRDTHS</sequence>
<reference evidence="3" key="1">
    <citation type="journal article" date="2019" name="Int. J. Syst. Evol. Microbiol.">
        <title>The Global Catalogue of Microorganisms (GCM) 10K type strain sequencing project: providing services to taxonomists for standard genome sequencing and annotation.</title>
        <authorList>
            <consortium name="The Broad Institute Genomics Platform"/>
            <consortium name="The Broad Institute Genome Sequencing Center for Infectious Disease"/>
            <person name="Wu L."/>
            <person name="Ma J."/>
        </authorList>
    </citation>
    <scope>NUCLEOTIDE SEQUENCE [LARGE SCALE GENOMIC DNA]</scope>
    <source>
        <strain evidence="3">CGMCC 1.15339</strain>
    </source>
</reference>
<evidence type="ECO:0000313" key="3">
    <source>
        <dbReference type="Proteomes" id="UP000617555"/>
    </source>
</evidence>
<feature type="domain" description="Protein kinase" evidence="1">
    <location>
        <begin position="1"/>
        <end position="70"/>
    </location>
</feature>
<dbReference type="Gene3D" id="1.10.510.10">
    <property type="entry name" value="Transferase(Phosphotransferase) domain 1"/>
    <property type="match status" value="1"/>
</dbReference>
<dbReference type="PROSITE" id="PS00108">
    <property type="entry name" value="PROTEIN_KINASE_ST"/>
    <property type="match status" value="1"/>
</dbReference>
<dbReference type="SUPFAM" id="SSF56112">
    <property type="entry name" value="Protein kinase-like (PK-like)"/>
    <property type="match status" value="1"/>
</dbReference>
<name>A0ABQ1JXQ8_9GAMM</name>
<protein>
    <recommendedName>
        <fullName evidence="1">Protein kinase domain-containing protein</fullName>
    </recommendedName>
</protein>
<proteinExistence type="predicted"/>
<dbReference type="RefSeq" id="WP_188741254.1">
    <property type="nucleotide sequence ID" value="NZ_BMII01000081.1"/>
</dbReference>